<dbReference type="AlphaFoldDB" id="A0A409YPC4"/>
<gene>
    <name evidence="2" type="ORF">CVT24_007246</name>
</gene>
<evidence type="ECO:0000256" key="1">
    <source>
        <dbReference type="SAM" id="MobiDB-lite"/>
    </source>
</evidence>
<comment type="caution">
    <text evidence="2">The sequence shown here is derived from an EMBL/GenBank/DDBJ whole genome shotgun (WGS) entry which is preliminary data.</text>
</comment>
<feature type="compositionally biased region" description="Basic and acidic residues" evidence="1">
    <location>
        <begin position="1"/>
        <end position="11"/>
    </location>
</feature>
<name>A0A409YPC4_9AGAR</name>
<accession>A0A409YPC4</accession>
<feature type="region of interest" description="Disordered" evidence="1">
    <location>
        <begin position="1"/>
        <end position="47"/>
    </location>
</feature>
<organism evidence="2 3">
    <name type="scientific">Panaeolus cyanescens</name>
    <dbReference type="NCBI Taxonomy" id="181874"/>
    <lineage>
        <taxon>Eukaryota</taxon>
        <taxon>Fungi</taxon>
        <taxon>Dikarya</taxon>
        <taxon>Basidiomycota</taxon>
        <taxon>Agaricomycotina</taxon>
        <taxon>Agaricomycetes</taxon>
        <taxon>Agaricomycetidae</taxon>
        <taxon>Agaricales</taxon>
        <taxon>Agaricineae</taxon>
        <taxon>Galeropsidaceae</taxon>
        <taxon>Panaeolus</taxon>
    </lineage>
</organism>
<dbReference type="Proteomes" id="UP000284842">
    <property type="component" value="Unassembled WGS sequence"/>
</dbReference>
<sequence>MPKVKTERRTAEPQLPLECKSFSDETSSSGFRVKTEESDDLQLASRHTFPPAASASLKSGQASINCARIKNEVSDEQDLKPARRRTHHWRAAMTSVKRAADSDEYDSEAESVQSESTPNGEMFNKSGYLGFKSALVGDMANALFGINDRSPKNIIVAVYSSNKSVKLPTKALRRRLAEADPTCFQRYPKNPRKPENGPVFCNPPAALLE</sequence>
<proteinExistence type="predicted"/>
<reference evidence="2 3" key="1">
    <citation type="journal article" date="2018" name="Evol. Lett.">
        <title>Horizontal gene cluster transfer increased hallucinogenic mushroom diversity.</title>
        <authorList>
            <person name="Reynolds H.T."/>
            <person name="Vijayakumar V."/>
            <person name="Gluck-Thaler E."/>
            <person name="Korotkin H.B."/>
            <person name="Matheny P.B."/>
            <person name="Slot J.C."/>
        </authorList>
    </citation>
    <scope>NUCLEOTIDE SEQUENCE [LARGE SCALE GENOMIC DNA]</scope>
    <source>
        <strain evidence="2 3">2629</strain>
    </source>
</reference>
<feature type="non-terminal residue" evidence="2">
    <location>
        <position position="209"/>
    </location>
</feature>
<feature type="region of interest" description="Disordered" evidence="1">
    <location>
        <begin position="187"/>
        <end position="209"/>
    </location>
</feature>
<dbReference type="EMBL" id="NHTK01000883">
    <property type="protein sequence ID" value="PPR04858.1"/>
    <property type="molecule type" value="Genomic_DNA"/>
</dbReference>
<feature type="region of interest" description="Disordered" evidence="1">
    <location>
        <begin position="99"/>
        <end position="119"/>
    </location>
</feature>
<keyword evidence="3" id="KW-1185">Reference proteome</keyword>
<evidence type="ECO:0000313" key="2">
    <source>
        <dbReference type="EMBL" id="PPR04858.1"/>
    </source>
</evidence>
<protein>
    <submittedName>
        <fullName evidence="2">Uncharacterized protein</fullName>
    </submittedName>
</protein>
<evidence type="ECO:0000313" key="3">
    <source>
        <dbReference type="Proteomes" id="UP000284842"/>
    </source>
</evidence>
<feature type="compositionally biased region" description="Polar residues" evidence="1">
    <location>
        <begin position="110"/>
        <end position="119"/>
    </location>
</feature>
<dbReference type="InParanoid" id="A0A409YPC4"/>